<evidence type="ECO:0000256" key="6">
    <source>
        <dbReference type="ARBA" id="ARBA00022598"/>
    </source>
</evidence>
<dbReference type="SUPFAM" id="SSF52440">
    <property type="entry name" value="PreATP-grasp domain"/>
    <property type="match status" value="1"/>
</dbReference>
<evidence type="ECO:0000256" key="2">
    <source>
        <dbReference type="ARBA" id="ARBA00001946"/>
    </source>
</evidence>
<evidence type="ECO:0000256" key="10">
    <source>
        <dbReference type="ARBA" id="ARBA00022840"/>
    </source>
</evidence>
<dbReference type="Pfam" id="PF02844">
    <property type="entry name" value="GARS_N"/>
    <property type="match status" value="1"/>
</dbReference>
<keyword evidence="6 17" id="KW-0436">Ligase</keyword>
<keyword evidence="7" id="KW-0479">Metal-binding</keyword>
<evidence type="ECO:0000259" key="19">
    <source>
        <dbReference type="PROSITE" id="PS50975"/>
    </source>
</evidence>
<evidence type="ECO:0000256" key="11">
    <source>
        <dbReference type="ARBA" id="ARBA00022842"/>
    </source>
</evidence>
<proteinExistence type="inferred from homology"/>
<dbReference type="InterPro" id="IPR020561">
    <property type="entry name" value="PRibGlycinamid_synth_ATP-grasp"/>
</dbReference>
<dbReference type="PROSITE" id="PS50975">
    <property type="entry name" value="ATP_GRASP"/>
    <property type="match status" value="1"/>
</dbReference>
<comment type="catalytic activity">
    <reaction evidence="17">
        <text>5-phospho-beta-D-ribosylamine + glycine + ATP = N(1)-(5-phospho-beta-D-ribosyl)glycinamide + ADP + phosphate + H(+)</text>
        <dbReference type="Rhea" id="RHEA:17453"/>
        <dbReference type="ChEBI" id="CHEBI:15378"/>
        <dbReference type="ChEBI" id="CHEBI:30616"/>
        <dbReference type="ChEBI" id="CHEBI:43474"/>
        <dbReference type="ChEBI" id="CHEBI:57305"/>
        <dbReference type="ChEBI" id="CHEBI:58681"/>
        <dbReference type="ChEBI" id="CHEBI:143788"/>
        <dbReference type="ChEBI" id="CHEBI:456216"/>
        <dbReference type="EC" id="6.3.4.13"/>
    </reaction>
</comment>
<organism evidence="20 21">
    <name type="scientific">Pseudoalteromonas xiamenensis</name>
    <dbReference type="NCBI Taxonomy" id="882626"/>
    <lineage>
        <taxon>Bacteria</taxon>
        <taxon>Pseudomonadati</taxon>
        <taxon>Pseudomonadota</taxon>
        <taxon>Gammaproteobacteria</taxon>
        <taxon>Alteromonadales</taxon>
        <taxon>Pseudoalteromonadaceae</taxon>
        <taxon>Pseudoalteromonas</taxon>
    </lineage>
</organism>
<evidence type="ECO:0000313" key="21">
    <source>
        <dbReference type="Proteomes" id="UP000664904"/>
    </source>
</evidence>
<dbReference type="PANTHER" id="PTHR43472:SF1">
    <property type="entry name" value="PHOSPHORIBOSYLAMINE--GLYCINE LIGASE, CHLOROPLASTIC"/>
    <property type="match status" value="1"/>
</dbReference>
<dbReference type="AlphaFoldDB" id="A0A975HM72"/>
<dbReference type="InterPro" id="IPR011761">
    <property type="entry name" value="ATP-grasp"/>
</dbReference>
<evidence type="ECO:0000313" key="20">
    <source>
        <dbReference type="EMBL" id="QTH70765.1"/>
    </source>
</evidence>
<dbReference type="InterPro" id="IPR013815">
    <property type="entry name" value="ATP_grasp_subdomain_1"/>
</dbReference>
<dbReference type="GO" id="GO:0006189">
    <property type="term" value="P:'de novo' IMP biosynthetic process"/>
    <property type="evidence" value="ECO:0007669"/>
    <property type="project" value="UniProtKB-UniRule"/>
</dbReference>
<comment type="cofactor">
    <cofactor evidence="1">
        <name>Mn(2+)</name>
        <dbReference type="ChEBI" id="CHEBI:29035"/>
    </cofactor>
</comment>
<dbReference type="Pfam" id="PF02843">
    <property type="entry name" value="GARS_C"/>
    <property type="match status" value="1"/>
</dbReference>
<name>A0A975HM72_9GAMM</name>
<evidence type="ECO:0000256" key="14">
    <source>
        <dbReference type="ARBA" id="ARBA00042242"/>
    </source>
</evidence>
<evidence type="ECO:0000256" key="17">
    <source>
        <dbReference type="HAMAP-Rule" id="MF_00138"/>
    </source>
</evidence>
<dbReference type="FunFam" id="3.40.50.20:FF:000006">
    <property type="entry name" value="Phosphoribosylamine--glycine ligase, chloroplastic"/>
    <property type="match status" value="1"/>
</dbReference>
<dbReference type="Proteomes" id="UP000664904">
    <property type="component" value="Chromosome"/>
</dbReference>
<dbReference type="SUPFAM" id="SSF56059">
    <property type="entry name" value="Glutathione synthetase ATP-binding domain-like"/>
    <property type="match status" value="1"/>
</dbReference>
<dbReference type="FunFam" id="3.90.600.10:FF:000001">
    <property type="entry name" value="Trifunctional purine biosynthetic protein adenosine-3"/>
    <property type="match status" value="1"/>
</dbReference>
<dbReference type="InterPro" id="IPR037123">
    <property type="entry name" value="PRibGlycinamide_synth_C_sf"/>
</dbReference>
<dbReference type="InterPro" id="IPR016185">
    <property type="entry name" value="PreATP-grasp_dom_sf"/>
</dbReference>
<keyword evidence="9 17" id="KW-0658">Purine biosynthesis</keyword>
<sequence length="428" mass="45526">MNVLVIGNGGREHALAFKAAQNPTVKNVFVAPGNAGTALESKLQNVSIAVDDLEGLLAFAQQNNVGLTIVGPEAPLVIGVVDKFREAGLAIFGPTAAAAQLEGSKSFTKDFLARHAIPTAEYQTFTEIEPALAYVEDKGAPIVIKADGLAAGKGVIVAMTLEEAQDAIRDMLAGNAFGDAGSRVVVEEFLEGEEASFIVMVDGKNVLPFATSQDHKRAYDNDQGPNTGGMGAYSPAPVVTAEIHDRIMKEVIYPTVEGMASEGNPYTGFLYAGLMITADGTPKVIEYNCRFGDPETQPIMLRLQSDLVELIEAANREELDKTEIKFDPRAAVGVVLAAKGYPGDYPKGDVISGLQVNYAEGEKVFHAGTKQDGEHVVTAGGRVLCATALGHTVTEAQKRAYSLVKDIHWDGVEFRTDIAYLAIARENA</sequence>
<gene>
    <name evidence="17 20" type="primary">purD</name>
    <name evidence="20" type="ORF">J5O05_12725</name>
</gene>
<comment type="pathway">
    <text evidence="3 17">Purine metabolism; IMP biosynthesis via de novo pathway; N(1)-(5-phospho-D-ribosyl)glycinamide from 5-phospho-alpha-D-ribose 1-diphosphate: step 2/2.</text>
</comment>
<dbReference type="PANTHER" id="PTHR43472">
    <property type="entry name" value="PHOSPHORIBOSYLAMINE--GLYCINE LIGASE"/>
    <property type="match status" value="1"/>
</dbReference>
<evidence type="ECO:0000256" key="13">
    <source>
        <dbReference type="ARBA" id="ARBA00038345"/>
    </source>
</evidence>
<evidence type="ECO:0000256" key="16">
    <source>
        <dbReference type="ARBA" id="ARBA00079592"/>
    </source>
</evidence>
<dbReference type="RefSeq" id="WP_208842349.1">
    <property type="nucleotide sequence ID" value="NZ_CP072133.1"/>
</dbReference>
<dbReference type="GO" id="GO:0009113">
    <property type="term" value="P:purine nucleobase biosynthetic process"/>
    <property type="evidence" value="ECO:0007669"/>
    <property type="project" value="InterPro"/>
</dbReference>
<dbReference type="FunFam" id="3.30.470.20:FF:000031">
    <property type="entry name" value="Phosphoribosylamine--glycine ligase"/>
    <property type="match status" value="1"/>
</dbReference>
<dbReference type="EMBL" id="CP072133">
    <property type="protein sequence ID" value="QTH70765.1"/>
    <property type="molecule type" value="Genomic_DNA"/>
</dbReference>
<dbReference type="GO" id="GO:0005524">
    <property type="term" value="F:ATP binding"/>
    <property type="evidence" value="ECO:0007669"/>
    <property type="project" value="UniProtKB-UniRule"/>
</dbReference>
<dbReference type="Gene3D" id="3.30.1490.20">
    <property type="entry name" value="ATP-grasp fold, A domain"/>
    <property type="match status" value="1"/>
</dbReference>
<evidence type="ECO:0000256" key="3">
    <source>
        <dbReference type="ARBA" id="ARBA00005174"/>
    </source>
</evidence>
<dbReference type="Gene3D" id="3.40.50.20">
    <property type="match status" value="1"/>
</dbReference>
<evidence type="ECO:0000256" key="7">
    <source>
        <dbReference type="ARBA" id="ARBA00022723"/>
    </source>
</evidence>
<feature type="domain" description="ATP-grasp" evidence="19">
    <location>
        <begin position="109"/>
        <end position="316"/>
    </location>
</feature>
<dbReference type="Gene3D" id="3.90.600.10">
    <property type="entry name" value="Phosphoribosylglycinamide synthetase, C-terminal domain"/>
    <property type="match status" value="1"/>
</dbReference>
<comment type="similarity">
    <text evidence="13 17">Belongs to the GARS family.</text>
</comment>
<keyword evidence="21" id="KW-1185">Reference proteome</keyword>
<evidence type="ECO:0000256" key="5">
    <source>
        <dbReference type="ARBA" id="ARBA00020605"/>
    </source>
</evidence>
<dbReference type="InterPro" id="IPR020559">
    <property type="entry name" value="PRibGlycinamide_synth_CS"/>
</dbReference>
<dbReference type="PROSITE" id="PS00184">
    <property type="entry name" value="GARS"/>
    <property type="match status" value="1"/>
</dbReference>
<dbReference type="InterPro" id="IPR020562">
    <property type="entry name" value="PRibGlycinamide_synth_N"/>
</dbReference>
<keyword evidence="12" id="KW-0464">Manganese</keyword>
<evidence type="ECO:0000256" key="15">
    <source>
        <dbReference type="ARBA" id="ARBA00042864"/>
    </source>
</evidence>
<dbReference type="NCBIfam" id="TIGR00877">
    <property type="entry name" value="purD"/>
    <property type="match status" value="1"/>
</dbReference>
<keyword evidence="11" id="KW-0460">Magnesium</keyword>
<dbReference type="SMART" id="SM01210">
    <property type="entry name" value="GARS_C"/>
    <property type="match status" value="1"/>
</dbReference>
<evidence type="ECO:0000256" key="8">
    <source>
        <dbReference type="ARBA" id="ARBA00022741"/>
    </source>
</evidence>
<dbReference type="InterPro" id="IPR020560">
    <property type="entry name" value="PRibGlycinamide_synth_C-dom"/>
</dbReference>
<reference evidence="20" key="1">
    <citation type="submission" date="2021-03" db="EMBL/GenBank/DDBJ databases">
        <title>Complete Genome of Pseudoalteromonas xiamenensis STKMTI.2, a new potential marine bacterium producing anti-Vibrio compounds.</title>
        <authorList>
            <person name="Handayani D.P."/>
            <person name="Isnansetyo A."/>
            <person name="Istiqomah I."/>
            <person name="Jumina J."/>
        </authorList>
    </citation>
    <scope>NUCLEOTIDE SEQUENCE</scope>
    <source>
        <strain evidence="20">STKMTI.2</strain>
    </source>
</reference>
<evidence type="ECO:0000256" key="18">
    <source>
        <dbReference type="PROSITE-ProRule" id="PRU00409"/>
    </source>
</evidence>
<dbReference type="SUPFAM" id="SSF51246">
    <property type="entry name" value="Rudiment single hybrid motif"/>
    <property type="match status" value="1"/>
</dbReference>
<dbReference type="Gene3D" id="3.30.470.20">
    <property type="entry name" value="ATP-grasp fold, B domain"/>
    <property type="match status" value="1"/>
</dbReference>
<evidence type="ECO:0000256" key="9">
    <source>
        <dbReference type="ARBA" id="ARBA00022755"/>
    </source>
</evidence>
<keyword evidence="10 18" id="KW-0067">ATP-binding</keyword>
<accession>A0A975HM72</accession>
<dbReference type="GO" id="GO:0004637">
    <property type="term" value="F:phosphoribosylamine-glycine ligase activity"/>
    <property type="evidence" value="ECO:0007669"/>
    <property type="project" value="UniProtKB-UniRule"/>
</dbReference>
<evidence type="ECO:0000256" key="4">
    <source>
        <dbReference type="ARBA" id="ARBA00013255"/>
    </source>
</evidence>
<dbReference type="HAMAP" id="MF_00138">
    <property type="entry name" value="GARS"/>
    <property type="match status" value="1"/>
</dbReference>
<dbReference type="InterPro" id="IPR011054">
    <property type="entry name" value="Rudment_hybrid_motif"/>
</dbReference>
<dbReference type="FunFam" id="3.30.1490.20:FF:000006">
    <property type="entry name" value="phosphoribosylamine--glycine ligase, chloroplastic-like"/>
    <property type="match status" value="1"/>
</dbReference>
<comment type="cofactor">
    <cofactor evidence="2">
        <name>Mg(2+)</name>
        <dbReference type="ChEBI" id="CHEBI:18420"/>
    </cofactor>
</comment>
<evidence type="ECO:0000256" key="12">
    <source>
        <dbReference type="ARBA" id="ARBA00023211"/>
    </source>
</evidence>
<keyword evidence="8 18" id="KW-0547">Nucleotide-binding</keyword>
<protein>
    <recommendedName>
        <fullName evidence="5 17">Phosphoribosylamine--glycine ligase</fullName>
        <ecNumber evidence="4 17">6.3.4.13</ecNumber>
    </recommendedName>
    <alternativeName>
        <fullName evidence="16 17">GARS</fullName>
    </alternativeName>
    <alternativeName>
        <fullName evidence="14 17">Glycinamide ribonucleotide synthetase</fullName>
    </alternativeName>
    <alternativeName>
        <fullName evidence="15 17">Phosphoribosylglycinamide synthetase</fullName>
    </alternativeName>
</protein>
<dbReference type="GO" id="GO:0046872">
    <property type="term" value="F:metal ion binding"/>
    <property type="evidence" value="ECO:0007669"/>
    <property type="project" value="UniProtKB-KW"/>
</dbReference>
<dbReference type="Pfam" id="PF01071">
    <property type="entry name" value="GARS_A"/>
    <property type="match status" value="1"/>
</dbReference>
<dbReference type="EC" id="6.3.4.13" evidence="4 17"/>
<evidence type="ECO:0000256" key="1">
    <source>
        <dbReference type="ARBA" id="ARBA00001936"/>
    </source>
</evidence>
<dbReference type="InterPro" id="IPR000115">
    <property type="entry name" value="PRibGlycinamide_synth"/>
</dbReference>
<dbReference type="KEGG" id="pxi:J5O05_12725"/>
<dbReference type="SMART" id="SM01209">
    <property type="entry name" value="GARS_A"/>
    <property type="match status" value="1"/>
</dbReference>